<feature type="region of interest" description="Disordered" evidence="1">
    <location>
        <begin position="70"/>
        <end position="99"/>
    </location>
</feature>
<feature type="transmembrane region" description="Helical" evidence="2">
    <location>
        <begin position="6"/>
        <end position="25"/>
    </location>
</feature>
<evidence type="ECO:0000256" key="1">
    <source>
        <dbReference type="SAM" id="MobiDB-lite"/>
    </source>
</evidence>
<evidence type="ECO:0000313" key="3">
    <source>
        <dbReference type="EMBL" id="KAF6090010.1"/>
    </source>
</evidence>
<dbReference type="PANTHER" id="PTHR15712">
    <property type="entry name" value="ARMADILLO REPEAT CONTAINING PROTEIN"/>
    <property type="match status" value="1"/>
</dbReference>
<keyword evidence="2" id="KW-0472">Membrane</keyword>
<comment type="caution">
    <text evidence="3">The sequence shown here is derived from an EMBL/GenBank/DDBJ whole genome shotgun (WGS) entry which is preliminary data.</text>
</comment>
<dbReference type="PROSITE" id="PS51257">
    <property type="entry name" value="PROKAR_LIPOPROTEIN"/>
    <property type="match status" value="1"/>
</dbReference>
<organism evidence="3 4">
    <name type="scientific">Phyllostomus discolor</name>
    <name type="common">pale spear-nosed bat</name>
    <dbReference type="NCBI Taxonomy" id="89673"/>
    <lineage>
        <taxon>Eukaryota</taxon>
        <taxon>Metazoa</taxon>
        <taxon>Chordata</taxon>
        <taxon>Craniata</taxon>
        <taxon>Vertebrata</taxon>
        <taxon>Euteleostomi</taxon>
        <taxon>Mammalia</taxon>
        <taxon>Eutheria</taxon>
        <taxon>Laurasiatheria</taxon>
        <taxon>Chiroptera</taxon>
        <taxon>Yangochiroptera</taxon>
        <taxon>Phyllostomidae</taxon>
        <taxon>Phyllostominae</taxon>
        <taxon>Phyllostomus</taxon>
    </lineage>
</organism>
<dbReference type="PANTHER" id="PTHR15712:SF6">
    <property type="entry name" value="PROTEIN ARMCX6"/>
    <property type="match status" value="1"/>
</dbReference>
<proteinExistence type="predicted"/>
<dbReference type="Proteomes" id="UP000664940">
    <property type="component" value="Unassembled WGS sequence"/>
</dbReference>
<sequence>MGRAQEVGWMTAGLMIGAGACYCVYKLTLGRDDREKWEEKEEEWEDDQELDEEEPEMWFDFTTMAWPWNEDGDWTAPGGTEHRPIGGVKANRTHPKRQHPFPYEHKNTWSAKSFKIFSCALDFFKCPFIQGNVFCSAQGC</sequence>
<accession>A0A834DNE1</accession>
<dbReference type="InterPro" id="IPR051303">
    <property type="entry name" value="Armcx_regulator"/>
</dbReference>
<name>A0A834DNE1_9CHIR</name>
<gene>
    <name evidence="3" type="ORF">HJG60_000997</name>
</gene>
<dbReference type="EMBL" id="JABVXQ010000009">
    <property type="protein sequence ID" value="KAF6090010.1"/>
    <property type="molecule type" value="Genomic_DNA"/>
</dbReference>
<evidence type="ECO:0000313" key="4">
    <source>
        <dbReference type="Proteomes" id="UP000664940"/>
    </source>
</evidence>
<keyword evidence="2" id="KW-1133">Transmembrane helix</keyword>
<reference evidence="3 4" key="1">
    <citation type="journal article" date="2020" name="Nature">
        <title>Six reference-quality genomes reveal evolution of bat adaptations.</title>
        <authorList>
            <person name="Jebb D."/>
            <person name="Huang Z."/>
            <person name="Pippel M."/>
            <person name="Hughes G.M."/>
            <person name="Lavrichenko K."/>
            <person name="Devanna P."/>
            <person name="Winkler S."/>
            <person name="Jermiin L.S."/>
            <person name="Skirmuntt E.C."/>
            <person name="Katzourakis A."/>
            <person name="Burkitt-Gray L."/>
            <person name="Ray D.A."/>
            <person name="Sullivan K.A.M."/>
            <person name="Roscito J.G."/>
            <person name="Kirilenko B.M."/>
            <person name="Davalos L.M."/>
            <person name="Corthals A.P."/>
            <person name="Power M.L."/>
            <person name="Jones G."/>
            <person name="Ransome R.D."/>
            <person name="Dechmann D.K.N."/>
            <person name="Locatelli A.G."/>
            <person name="Puechmaille S.J."/>
            <person name="Fedrigo O."/>
            <person name="Jarvis E.D."/>
            <person name="Hiller M."/>
            <person name="Vernes S.C."/>
            <person name="Myers E.W."/>
            <person name="Teeling E.C."/>
        </authorList>
    </citation>
    <scope>NUCLEOTIDE SEQUENCE [LARGE SCALE GENOMIC DNA]</scope>
    <source>
        <strain evidence="3">Bat1K_MPI-CBG_1</strain>
    </source>
</reference>
<protein>
    <submittedName>
        <fullName evidence="3">Armadillo repeat containing X-linked 6</fullName>
    </submittedName>
</protein>
<keyword evidence="2" id="KW-0812">Transmembrane</keyword>
<dbReference type="GO" id="GO:0005739">
    <property type="term" value="C:mitochondrion"/>
    <property type="evidence" value="ECO:0007669"/>
    <property type="project" value="TreeGrafter"/>
</dbReference>
<evidence type="ECO:0000256" key="2">
    <source>
        <dbReference type="SAM" id="Phobius"/>
    </source>
</evidence>
<dbReference type="AlphaFoldDB" id="A0A834DNE1"/>